<dbReference type="GO" id="GO:0006629">
    <property type="term" value="P:lipid metabolic process"/>
    <property type="evidence" value="ECO:0007669"/>
    <property type="project" value="UniProtKB-ARBA"/>
</dbReference>
<evidence type="ECO:0000256" key="8">
    <source>
        <dbReference type="ARBA" id="ARBA00023136"/>
    </source>
</evidence>
<comment type="caution">
    <text evidence="11">The sequence shown here is derived from an EMBL/GenBank/DDBJ whole genome shotgun (WGS) entry which is preliminary data.</text>
</comment>
<sequence length="512" mass="57881">MFDMELRLQMLLCLCLPGVCTLILYWYYIVWLKPQSILRKLRQQGIVGPPPSFLFGNSKEIKRLQMAVNSRGGHEIKHGYTPTVFPYFDKWRKDYGPVFSYSVCNVVALHLCQTDLIREISLSSSLSLGKASHQKKTHELLFGQGILKSSGEVWARQRKILAPEFFSDKVKGMVDLMVDSASSLLASWEETLRGQGGSVEIEVEEELRCYSADVISRTCFGSDYVQGKDIFLKLRELQENVSASNIFSEMFGLRFLPTKQAREARRLNEEIKSLITKTVVRQREVDGGEQKQQNLLQAIIRSAGSDEASSFVVDNCKNIYFAGHETTAVTASWCLMLLALHPEWQGRARAEAVELCRRGPLEATSLHKIKILTMVIQETLRLYPPGAFVARETLQDMDFGGIHIPKGVNIFIPVSTLHHDPTIWGSDVLEFKPERFSGGILKACRLPHTYLPFGLGPRTCLGQHFAMVELKVILSLLLVKFSFTLSPNYRHSPILRLIVVPEFGMQLLLKKA</sequence>
<dbReference type="InterPro" id="IPR050665">
    <property type="entry name" value="Cytochrome_P450_Monooxygen"/>
</dbReference>
<accession>A0A8J5HX30</accession>
<keyword evidence="10" id="KW-1133">Transmembrane helix</keyword>
<evidence type="ECO:0000256" key="5">
    <source>
        <dbReference type="ARBA" id="ARBA00023002"/>
    </source>
</evidence>
<keyword evidence="8 10" id="KW-0472">Membrane</keyword>
<keyword evidence="6 9" id="KW-0408">Iron</keyword>
<dbReference type="InterPro" id="IPR017972">
    <property type="entry name" value="Cyt_P450_CS"/>
</dbReference>
<protein>
    <recommendedName>
        <fullName evidence="13">Cytochrome P450</fullName>
    </recommendedName>
</protein>
<evidence type="ECO:0000256" key="10">
    <source>
        <dbReference type="SAM" id="Phobius"/>
    </source>
</evidence>
<evidence type="ECO:0000313" key="12">
    <source>
        <dbReference type="Proteomes" id="UP000734854"/>
    </source>
</evidence>
<dbReference type="InterPro" id="IPR001128">
    <property type="entry name" value="Cyt_P450"/>
</dbReference>
<dbReference type="GO" id="GO:0005506">
    <property type="term" value="F:iron ion binding"/>
    <property type="evidence" value="ECO:0007669"/>
    <property type="project" value="InterPro"/>
</dbReference>
<name>A0A8J5HX30_ZINOF</name>
<organism evidence="11 12">
    <name type="scientific">Zingiber officinale</name>
    <name type="common">Ginger</name>
    <name type="synonym">Amomum zingiber</name>
    <dbReference type="NCBI Taxonomy" id="94328"/>
    <lineage>
        <taxon>Eukaryota</taxon>
        <taxon>Viridiplantae</taxon>
        <taxon>Streptophyta</taxon>
        <taxon>Embryophyta</taxon>
        <taxon>Tracheophyta</taxon>
        <taxon>Spermatophyta</taxon>
        <taxon>Magnoliopsida</taxon>
        <taxon>Liliopsida</taxon>
        <taxon>Zingiberales</taxon>
        <taxon>Zingiberaceae</taxon>
        <taxon>Zingiber</taxon>
    </lineage>
</organism>
<evidence type="ECO:0000256" key="7">
    <source>
        <dbReference type="ARBA" id="ARBA00023033"/>
    </source>
</evidence>
<dbReference type="Pfam" id="PF00067">
    <property type="entry name" value="p450"/>
    <property type="match status" value="1"/>
</dbReference>
<evidence type="ECO:0000256" key="6">
    <source>
        <dbReference type="ARBA" id="ARBA00023004"/>
    </source>
</evidence>
<dbReference type="OrthoDB" id="1470350at2759"/>
<reference evidence="11 12" key="1">
    <citation type="submission" date="2020-08" db="EMBL/GenBank/DDBJ databases">
        <title>Plant Genome Project.</title>
        <authorList>
            <person name="Zhang R.-G."/>
        </authorList>
    </citation>
    <scope>NUCLEOTIDE SEQUENCE [LARGE SCALE GENOMIC DNA]</scope>
    <source>
        <tissue evidence="11">Rhizome</tissue>
    </source>
</reference>
<dbReference type="PROSITE" id="PS00086">
    <property type="entry name" value="CYTOCHROME_P450"/>
    <property type="match status" value="1"/>
</dbReference>
<keyword evidence="4 9" id="KW-0479">Metal-binding</keyword>
<proteinExistence type="inferred from homology"/>
<evidence type="ECO:0008006" key="13">
    <source>
        <dbReference type="Google" id="ProtNLM"/>
    </source>
</evidence>
<keyword evidence="7 9" id="KW-0503">Monooxygenase</keyword>
<dbReference type="GO" id="GO:0020037">
    <property type="term" value="F:heme binding"/>
    <property type="evidence" value="ECO:0007669"/>
    <property type="project" value="InterPro"/>
</dbReference>
<evidence type="ECO:0000256" key="3">
    <source>
        <dbReference type="ARBA" id="ARBA00022617"/>
    </source>
</evidence>
<evidence type="ECO:0000256" key="2">
    <source>
        <dbReference type="ARBA" id="ARBA00010617"/>
    </source>
</evidence>
<keyword evidence="10" id="KW-0812">Transmembrane</keyword>
<dbReference type="EMBL" id="JACMSC010000002">
    <property type="protein sequence ID" value="KAG6532224.1"/>
    <property type="molecule type" value="Genomic_DNA"/>
</dbReference>
<comment type="similarity">
    <text evidence="2 9">Belongs to the cytochrome P450 family.</text>
</comment>
<dbReference type="GO" id="GO:0004497">
    <property type="term" value="F:monooxygenase activity"/>
    <property type="evidence" value="ECO:0007669"/>
    <property type="project" value="UniProtKB-KW"/>
</dbReference>
<dbReference type="AlphaFoldDB" id="A0A8J5HX30"/>
<keyword evidence="5 9" id="KW-0560">Oxidoreductase</keyword>
<keyword evidence="3 9" id="KW-0349">Heme</keyword>
<feature type="transmembrane region" description="Helical" evidence="10">
    <location>
        <begin position="6"/>
        <end position="32"/>
    </location>
</feature>
<comment type="subcellular location">
    <subcellularLocation>
        <location evidence="1">Membrane</location>
    </subcellularLocation>
</comment>
<dbReference type="GO" id="GO:0016705">
    <property type="term" value="F:oxidoreductase activity, acting on paired donors, with incorporation or reduction of molecular oxygen"/>
    <property type="evidence" value="ECO:0007669"/>
    <property type="project" value="InterPro"/>
</dbReference>
<evidence type="ECO:0000256" key="4">
    <source>
        <dbReference type="ARBA" id="ARBA00022723"/>
    </source>
</evidence>
<evidence type="ECO:0000256" key="9">
    <source>
        <dbReference type="RuleBase" id="RU000461"/>
    </source>
</evidence>
<dbReference type="PANTHER" id="PTHR24282">
    <property type="entry name" value="CYTOCHROME P450 FAMILY MEMBER"/>
    <property type="match status" value="1"/>
</dbReference>
<dbReference type="Proteomes" id="UP000734854">
    <property type="component" value="Unassembled WGS sequence"/>
</dbReference>
<evidence type="ECO:0000256" key="1">
    <source>
        <dbReference type="ARBA" id="ARBA00004370"/>
    </source>
</evidence>
<dbReference type="PANTHER" id="PTHR24282:SF36">
    <property type="entry name" value="CYTOCHROME P450 714A1-RELATED"/>
    <property type="match status" value="1"/>
</dbReference>
<evidence type="ECO:0000313" key="11">
    <source>
        <dbReference type="EMBL" id="KAG6532224.1"/>
    </source>
</evidence>
<dbReference type="GO" id="GO:0016020">
    <property type="term" value="C:membrane"/>
    <property type="evidence" value="ECO:0007669"/>
    <property type="project" value="UniProtKB-SubCell"/>
</dbReference>
<gene>
    <name evidence="11" type="ORF">ZIOFF_006063</name>
</gene>
<keyword evidence="12" id="KW-1185">Reference proteome</keyword>